<proteinExistence type="predicted"/>
<evidence type="ECO:0000259" key="1">
    <source>
        <dbReference type="Pfam" id="PF08421"/>
    </source>
</evidence>
<dbReference type="InterPro" id="IPR013630">
    <property type="entry name" value="Methyltransf_Zn-bd_dom_put"/>
</dbReference>
<dbReference type="Gene3D" id="6.20.50.110">
    <property type="entry name" value="Methyltransferase, zinc-binding domain"/>
    <property type="match status" value="1"/>
</dbReference>
<name>A0ABQ2Y1B5_9BURK</name>
<dbReference type="Pfam" id="PF08421">
    <property type="entry name" value="Methyltransf_13"/>
    <property type="match status" value="1"/>
</dbReference>
<feature type="domain" description="C-methyltransferase" evidence="2">
    <location>
        <begin position="244"/>
        <end position="403"/>
    </location>
</feature>
<dbReference type="Gene3D" id="3.40.50.720">
    <property type="entry name" value="NAD(P)-binding Rossmann-like Domain"/>
    <property type="match status" value="1"/>
</dbReference>
<evidence type="ECO:0000259" key="2">
    <source>
        <dbReference type="Pfam" id="PF08484"/>
    </source>
</evidence>
<keyword evidence="3" id="KW-0489">Methyltransferase</keyword>
<accession>A0ABQ2Y1B5</accession>
<dbReference type="GO" id="GO:0008168">
    <property type="term" value="F:methyltransferase activity"/>
    <property type="evidence" value="ECO:0007669"/>
    <property type="project" value="UniProtKB-KW"/>
</dbReference>
<comment type="caution">
    <text evidence="3">The sequence shown here is derived from an EMBL/GenBank/DDBJ whole genome shotgun (WGS) entry which is preliminary data.</text>
</comment>
<dbReference type="PANTHER" id="PTHR43861">
    <property type="entry name" value="TRANS-ACONITATE 2-METHYLTRANSFERASE-RELATED"/>
    <property type="match status" value="1"/>
</dbReference>
<dbReference type="PANTHER" id="PTHR43861:SF5">
    <property type="entry name" value="BLL5978 PROTEIN"/>
    <property type="match status" value="1"/>
</dbReference>
<dbReference type="GO" id="GO:0032259">
    <property type="term" value="P:methylation"/>
    <property type="evidence" value="ECO:0007669"/>
    <property type="project" value="UniProtKB-KW"/>
</dbReference>
<reference evidence="4" key="1">
    <citation type="journal article" date="2019" name="Int. J. Syst. Evol. Microbiol.">
        <title>The Global Catalogue of Microorganisms (GCM) 10K type strain sequencing project: providing services to taxonomists for standard genome sequencing and annotation.</title>
        <authorList>
            <consortium name="The Broad Institute Genomics Platform"/>
            <consortium name="The Broad Institute Genome Sequencing Center for Infectious Disease"/>
            <person name="Wu L."/>
            <person name="Ma J."/>
        </authorList>
    </citation>
    <scope>NUCLEOTIDE SEQUENCE [LARGE SCALE GENOMIC DNA]</scope>
    <source>
        <strain evidence="4">KCTC 23917</strain>
    </source>
</reference>
<evidence type="ECO:0000313" key="3">
    <source>
        <dbReference type="EMBL" id="GGX49175.1"/>
    </source>
</evidence>
<dbReference type="Gene3D" id="3.40.50.150">
    <property type="entry name" value="Vaccinia Virus protein VP39"/>
    <property type="match status" value="1"/>
</dbReference>
<keyword evidence="3" id="KW-0808">Transferase</keyword>
<gene>
    <name evidence="3" type="ORF">GCM10010946_29780</name>
</gene>
<dbReference type="InterPro" id="IPR013691">
    <property type="entry name" value="MeTrfase_14"/>
</dbReference>
<dbReference type="InterPro" id="IPR029063">
    <property type="entry name" value="SAM-dependent_MTases_sf"/>
</dbReference>
<feature type="domain" description="Methyltransferase putative zinc binding" evidence="1">
    <location>
        <begin position="3"/>
        <end position="64"/>
    </location>
</feature>
<dbReference type="Pfam" id="PF08484">
    <property type="entry name" value="Methyltransf_14"/>
    <property type="match status" value="1"/>
</dbReference>
<organism evidence="3 4">
    <name type="scientific">Undibacterium squillarum</name>
    <dbReference type="NCBI Taxonomy" id="1131567"/>
    <lineage>
        <taxon>Bacteria</taxon>
        <taxon>Pseudomonadati</taxon>
        <taxon>Pseudomonadota</taxon>
        <taxon>Betaproteobacteria</taxon>
        <taxon>Burkholderiales</taxon>
        <taxon>Oxalobacteraceae</taxon>
        <taxon>Undibacterium</taxon>
    </lineage>
</organism>
<dbReference type="SUPFAM" id="SSF53335">
    <property type="entry name" value="S-adenosyl-L-methionine-dependent methyltransferases"/>
    <property type="match status" value="1"/>
</dbReference>
<sequence>MKCRHCDTPLTHTYLDLGSAPPSNAYLRHEQLSRPESWLPLRMLVCDHCWLVQTEDFAGRELLFDADYAYFSSCSSSWLAHAERFVENAVQTLGLSSQHCVVEIAANDGYLLQYVQQAGIRCLGVEPTASTAAAARGKGIPVREVFFGRETAKQLLAEGWAADLMVANNVLAHVPDINDFAAGFATLLRPSGVVSFEFPHLLNMVQLNQFDTAYHEHFSYLSLHAVQSILLKQGLQIFNVEQLPTHGGSLRVWAQHTDGGLHQVKTAVAAMLATERTAGMLTTDFYAAAQRHAEAAKNGLLKALISLREQGLKVAAYGAAAKGNTLLNFAGVRPDLITCVADLSPGKQGKYLPGSRIPIVTPAQMLADKPDVVLILPWNLETEITCDLAVIRDWGGRFAIAIPEWKIW</sequence>
<protein>
    <submittedName>
        <fullName evidence="3">SAM-dependent methyltransferase</fullName>
    </submittedName>
</protein>
<dbReference type="Pfam" id="PF13489">
    <property type="entry name" value="Methyltransf_23"/>
    <property type="match status" value="1"/>
</dbReference>
<dbReference type="RefSeq" id="WP_189358014.1">
    <property type="nucleotide sequence ID" value="NZ_BMYU01000008.1"/>
</dbReference>
<dbReference type="Proteomes" id="UP000653343">
    <property type="component" value="Unassembled WGS sequence"/>
</dbReference>
<evidence type="ECO:0000313" key="4">
    <source>
        <dbReference type="Proteomes" id="UP000653343"/>
    </source>
</evidence>
<dbReference type="InterPro" id="IPR038576">
    <property type="entry name" value="Methyltransf_Zn-bd_dom_put_sf"/>
</dbReference>
<dbReference type="EMBL" id="BMYU01000008">
    <property type="protein sequence ID" value="GGX49175.1"/>
    <property type="molecule type" value="Genomic_DNA"/>
</dbReference>
<keyword evidence="4" id="KW-1185">Reference proteome</keyword>